<protein>
    <recommendedName>
        <fullName evidence="4">VCBS repeat-containing protein</fullName>
    </recommendedName>
</protein>
<keyword evidence="3" id="KW-1185">Reference proteome</keyword>
<dbReference type="RefSeq" id="WP_281764400.1">
    <property type="nucleotide sequence ID" value="NZ_BRVO01000001.1"/>
</dbReference>
<evidence type="ECO:0000313" key="3">
    <source>
        <dbReference type="Proteomes" id="UP001143543"/>
    </source>
</evidence>
<evidence type="ECO:0000313" key="2">
    <source>
        <dbReference type="EMBL" id="GLB48769.1"/>
    </source>
</evidence>
<dbReference type="EMBL" id="BRVO01000001">
    <property type="protein sequence ID" value="GLB48769.1"/>
    <property type="molecule type" value="Genomic_DNA"/>
</dbReference>
<evidence type="ECO:0000256" key="1">
    <source>
        <dbReference type="SAM" id="SignalP"/>
    </source>
</evidence>
<reference evidence="2" key="1">
    <citation type="submission" date="2022-07" db="EMBL/GenBank/DDBJ databases">
        <title>Taxonomy of Novel Oxalotrophic and Methylotrophic Bacteria.</title>
        <authorList>
            <person name="Sahin N."/>
            <person name="Tani A."/>
        </authorList>
    </citation>
    <scope>NUCLEOTIDE SEQUENCE</scope>
    <source>
        <strain evidence="2">Y10</strain>
    </source>
</reference>
<feature type="chain" id="PRO_5047519421" description="VCBS repeat-containing protein" evidence="1">
    <location>
        <begin position="21"/>
        <end position="177"/>
    </location>
</feature>
<evidence type="ECO:0008006" key="4">
    <source>
        <dbReference type="Google" id="ProtNLM"/>
    </source>
</evidence>
<accession>A0ABQ5MH79</accession>
<dbReference type="Proteomes" id="UP001143543">
    <property type="component" value="Unassembled WGS sequence"/>
</dbReference>
<dbReference type="InterPro" id="IPR028994">
    <property type="entry name" value="Integrin_alpha_N"/>
</dbReference>
<gene>
    <name evidence="2" type="ORF">Y10_11370</name>
</gene>
<name>A0ABQ5MH79_9FLAO</name>
<comment type="caution">
    <text evidence="2">The sequence shown here is derived from an EMBL/GenBank/DDBJ whole genome shotgun (WGS) entry which is preliminary data.</text>
</comment>
<sequence>MKYGLLHLILFFITYTNTYAQDTVNPLPTNPYESFYNDNFSHLKFEYNDSLNILNLSNNWDFDGDGISDNLKFIGKGGVHLYFYLEVQLSTNNTLFKFKDLDTDMPYLGDVSELKSVKEDDLFPSFVISDFNGDGISDIYFNTSLSSNPLPQKRNRLITFKNGKAMRKDFNSNSVSQ</sequence>
<proteinExistence type="predicted"/>
<feature type="signal peptide" evidence="1">
    <location>
        <begin position="1"/>
        <end position="20"/>
    </location>
</feature>
<organism evidence="2 3">
    <name type="scientific">Neptunitalea lumnitzerae</name>
    <dbReference type="NCBI Taxonomy" id="2965509"/>
    <lineage>
        <taxon>Bacteria</taxon>
        <taxon>Pseudomonadati</taxon>
        <taxon>Bacteroidota</taxon>
        <taxon>Flavobacteriia</taxon>
        <taxon>Flavobacteriales</taxon>
        <taxon>Flavobacteriaceae</taxon>
        <taxon>Neptunitalea</taxon>
    </lineage>
</organism>
<dbReference type="SUPFAM" id="SSF69318">
    <property type="entry name" value="Integrin alpha N-terminal domain"/>
    <property type="match status" value="1"/>
</dbReference>
<keyword evidence="1" id="KW-0732">Signal</keyword>